<evidence type="ECO:0000313" key="5">
    <source>
        <dbReference type="EMBL" id="MDO3395384.1"/>
    </source>
</evidence>
<dbReference type="EMBL" id="JAULSC010000004">
    <property type="protein sequence ID" value="MDO3395384.1"/>
    <property type="molecule type" value="Genomic_DNA"/>
</dbReference>
<proteinExistence type="inferred from homology"/>
<protein>
    <submittedName>
        <fullName evidence="5">AMP-binding protein</fullName>
    </submittedName>
</protein>
<dbReference type="InterPro" id="IPR000873">
    <property type="entry name" value="AMP-dep_synth/lig_dom"/>
</dbReference>
<name>A0ABT8TPS2_9ACTN</name>
<organism evidence="5 6">
    <name type="scientific">Nocardioides cremeus</name>
    <dbReference type="NCBI Taxonomy" id="3058044"/>
    <lineage>
        <taxon>Bacteria</taxon>
        <taxon>Bacillati</taxon>
        <taxon>Actinomycetota</taxon>
        <taxon>Actinomycetes</taxon>
        <taxon>Propionibacteriales</taxon>
        <taxon>Nocardioidaceae</taxon>
        <taxon>Nocardioides</taxon>
    </lineage>
</organism>
<dbReference type="Gene3D" id="3.40.50.12780">
    <property type="entry name" value="N-terminal domain of ligase-like"/>
    <property type="match status" value="1"/>
</dbReference>
<dbReference type="PANTHER" id="PTHR43201:SF5">
    <property type="entry name" value="MEDIUM-CHAIN ACYL-COA LIGASE ACSF2, MITOCHONDRIAL"/>
    <property type="match status" value="1"/>
</dbReference>
<dbReference type="InterPro" id="IPR025110">
    <property type="entry name" value="AMP-bd_C"/>
</dbReference>
<evidence type="ECO:0000259" key="4">
    <source>
        <dbReference type="Pfam" id="PF13193"/>
    </source>
</evidence>
<evidence type="ECO:0000259" key="3">
    <source>
        <dbReference type="Pfam" id="PF00501"/>
    </source>
</evidence>
<feature type="domain" description="AMP-dependent synthetase/ligase" evidence="3">
    <location>
        <begin position="22"/>
        <end position="384"/>
    </location>
</feature>
<dbReference type="Gene3D" id="3.30.300.30">
    <property type="match status" value="1"/>
</dbReference>
<dbReference type="RefSeq" id="WP_302706688.1">
    <property type="nucleotide sequence ID" value="NZ_JAULSC010000004.1"/>
</dbReference>
<evidence type="ECO:0000256" key="1">
    <source>
        <dbReference type="ARBA" id="ARBA00006432"/>
    </source>
</evidence>
<keyword evidence="2" id="KW-0436">Ligase</keyword>
<dbReference type="InterPro" id="IPR045851">
    <property type="entry name" value="AMP-bd_C_sf"/>
</dbReference>
<dbReference type="Proteomes" id="UP001168363">
    <property type="component" value="Unassembled WGS sequence"/>
</dbReference>
<keyword evidence="6" id="KW-1185">Reference proteome</keyword>
<gene>
    <name evidence="5" type="ORF">QWJ41_06630</name>
</gene>
<dbReference type="InterPro" id="IPR020845">
    <property type="entry name" value="AMP-binding_CS"/>
</dbReference>
<accession>A0ABT8TPS2</accession>
<dbReference type="PANTHER" id="PTHR43201">
    <property type="entry name" value="ACYL-COA SYNTHETASE"/>
    <property type="match status" value="1"/>
</dbReference>
<dbReference type="SUPFAM" id="SSF56801">
    <property type="entry name" value="Acetyl-CoA synthetase-like"/>
    <property type="match status" value="1"/>
</dbReference>
<feature type="domain" description="AMP-binding enzyme C-terminal" evidence="4">
    <location>
        <begin position="434"/>
        <end position="511"/>
    </location>
</feature>
<sequence>MSESTTGSWPWMIEADTVLQLLERRAALTPDALALLDEEGRRVTCRQLLGLVEQYAALLTELGIESGTRVAWQLPTRISTYAVMLALRRLGAVQAPIIPLYREREVTACLVAVEAEHFLVPGTWNGHDFVAMAERLDLPESVRPRVIVIDLDPTGADHEAATVTAPAADPDDVRWIYFTSGSSGMPKGVRHTDDSLLTGGLGFAGRGRLGAEPDELAAAAFPIAHVGGVLYLIAALGGGYPILLQEAFVPGPAAEAMHMHGVTVTGGAPPFYQALVALAQDADVQPFLPSLRVLKGGGAPCSVELFEQVRDVLGTVVAHDYGMTEVPMIAVGDPHDPGDLLARTDGGVVPGNEVRAVGPSGEPLPPGESGELQVSGRGVCRGYLDHSETERAFTADGWFRTGDLGIVHDSGHVEVVGRLKDVIIRKGENLVPFEIELVLGTFPGVAEVAVVGLPDEERGELVCAVVAVRPGHPRPSLVDLAEHLAAAGLMRQKWPERLEVVDELPRTGLAKVAKAELKRRFGAPETPPATVGATERNHA</sequence>
<dbReference type="PROSITE" id="PS00455">
    <property type="entry name" value="AMP_BINDING"/>
    <property type="match status" value="1"/>
</dbReference>
<dbReference type="InterPro" id="IPR042099">
    <property type="entry name" value="ANL_N_sf"/>
</dbReference>
<dbReference type="Pfam" id="PF13193">
    <property type="entry name" value="AMP-binding_C"/>
    <property type="match status" value="1"/>
</dbReference>
<reference evidence="5" key="1">
    <citation type="submission" date="2023-06" db="EMBL/GenBank/DDBJ databases">
        <title>Genome sequence of Nocardioides sp. SOB44.</title>
        <authorList>
            <person name="Zhang G."/>
        </authorList>
    </citation>
    <scope>NUCLEOTIDE SEQUENCE</scope>
    <source>
        <strain evidence="5">SOB44</strain>
    </source>
</reference>
<evidence type="ECO:0000256" key="2">
    <source>
        <dbReference type="ARBA" id="ARBA00022598"/>
    </source>
</evidence>
<evidence type="ECO:0000313" key="6">
    <source>
        <dbReference type="Proteomes" id="UP001168363"/>
    </source>
</evidence>
<dbReference type="Pfam" id="PF00501">
    <property type="entry name" value="AMP-binding"/>
    <property type="match status" value="1"/>
</dbReference>
<comment type="similarity">
    <text evidence="1">Belongs to the ATP-dependent AMP-binding enzyme family.</text>
</comment>
<comment type="caution">
    <text evidence="5">The sequence shown here is derived from an EMBL/GenBank/DDBJ whole genome shotgun (WGS) entry which is preliminary data.</text>
</comment>